<proteinExistence type="predicted"/>
<feature type="compositionally biased region" description="Basic residues" evidence="1">
    <location>
        <begin position="1"/>
        <end position="11"/>
    </location>
</feature>
<feature type="region of interest" description="Disordered" evidence="1">
    <location>
        <begin position="1"/>
        <end position="20"/>
    </location>
</feature>
<feature type="compositionally biased region" description="Basic residues" evidence="1">
    <location>
        <begin position="52"/>
        <end position="64"/>
    </location>
</feature>
<evidence type="ECO:0000313" key="2">
    <source>
        <dbReference type="EMBL" id="MPM44934.1"/>
    </source>
</evidence>
<organism evidence="2">
    <name type="scientific">bioreactor metagenome</name>
    <dbReference type="NCBI Taxonomy" id="1076179"/>
    <lineage>
        <taxon>unclassified sequences</taxon>
        <taxon>metagenomes</taxon>
        <taxon>ecological metagenomes</taxon>
    </lineage>
</organism>
<feature type="region of interest" description="Disordered" evidence="1">
    <location>
        <begin position="52"/>
        <end position="119"/>
    </location>
</feature>
<feature type="compositionally biased region" description="Low complexity" evidence="1">
    <location>
        <begin position="105"/>
        <end position="119"/>
    </location>
</feature>
<reference evidence="2" key="1">
    <citation type="submission" date="2019-08" db="EMBL/GenBank/DDBJ databases">
        <authorList>
            <person name="Kucharzyk K."/>
            <person name="Murdoch R.W."/>
            <person name="Higgins S."/>
            <person name="Loffler F."/>
        </authorList>
    </citation>
    <scope>NUCLEOTIDE SEQUENCE</scope>
</reference>
<evidence type="ECO:0000256" key="1">
    <source>
        <dbReference type="SAM" id="MobiDB-lite"/>
    </source>
</evidence>
<sequence length="135" mass="14932">MCATGRWRRSSRPISSTPSLTTKRANSLAICGCGNGWTMRAAARWWPRRARRWRQRTPHPRRWAATRPSCPLPSARKAHPQSLSHQRGRVCKAWRSQRPPTRSATASGSSCCGRTSSTSAACASGATSIRNCSPW</sequence>
<dbReference type="AlphaFoldDB" id="A0A645A589"/>
<name>A0A645A589_9ZZZZ</name>
<gene>
    <name evidence="2" type="ORF">SDC9_91616</name>
</gene>
<comment type="caution">
    <text evidence="2">The sequence shown here is derived from an EMBL/GenBank/DDBJ whole genome shotgun (WGS) entry which is preliminary data.</text>
</comment>
<accession>A0A645A589</accession>
<protein>
    <submittedName>
        <fullName evidence="2">Uncharacterized protein</fullName>
    </submittedName>
</protein>
<dbReference type="EMBL" id="VSSQ01010674">
    <property type="protein sequence ID" value="MPM44934.1"/>
    <property type="molecule type" value="Genomic_DNA"/>
</dbReference>